<dbReference type="SUPFAM" id="SSF52777">
    <property type="entry name" value="CoA-dependent acyltransferases"/>
    <property type="match status" value="2"/>
</dbReference>
<gene>
    <name evidence="2" type="primary">papA2</name>
    <name evidence="2" type="ORF">JPH1_25890</name>
</gene>
<dbReference type="InterPro" id="IPR023213">
    <property type="entry name" value="CAT-like_dom_sf"/>
</dbReference>
<dbReference type="Pfam" id="PF00668">
    <property type="entry name" value="Condensation"/>
    <property type="match status" value="1"/>
</dbReference>
<dbReference type="InterPro" id="IPR001242">
    <property type="entry name" value="Condensation_dom"/>
</dbReference>
<evidence type="ECO:0000259" key="1">
    <source>
        <dbReference type="Pfam" id="PF00668"/>
    </source>
</evidence>
<dbReference type="EMBL" id="AP020326">
    <property type="protein sequence ID" value="BBN48114.1"/>
    <property type="molecule type" value="Genomic_DNA"/>
</dbReference>
<dbReference type="Gene3D" id="3.30.559.10">
    <property type="entry name" value="Chloramphenicol acetyltransferase-like domain"/>
    <property type="match status" value="1"/>
</dbReference>
<dbReference type="GO" id="GO:0016746">
    <property type="term" value="F:acyltransferase activity"/>
    <property type="evidence" value="ECO:0007669"/>
    <property type="project" value="UniProtKB-KW"/>
</dbReference>
<accession>A0AAI8SMU0</accession>
<keyword evidence="2" id="KW-0012">Acyltransferase</keyword>
<evidence type="ECO:0000313" key="2">
    <source>
        <dbReference type="EMBL" id="BBN48114.1"/>
    </source>
</evidence>
<reference evidence="2 3" key="1">
    <citation type="submission" date="2019-09" db="EMBL/GenBank/DDBJ databases">
        <title>Complete genome sequence of Mycobacterium avium subsp. hominissuis strain JP-H-1.</title>
        <authorList>
            <person name="Kinoshita Y."/>
            <person name="Niwa H."/>
            <person name="Uchida-Fujii E."/>
            <person name="Nukada T."/>
        </authorList>
    </citation>
    <scope>NUCLEOTIDE SEQUENCE [LARGE SCALE GENOMIC DNA]</scope>
    <source>
        <strain evidence="2 3">JP-H-1</strain>
    </source>
</reference>
<feature type="domain" description="Condensation" evidence="1">
    <location>
        <begin position="71"/>
        <end position="368"/>
    </location>
</feature>
<dbReference type="RefSeq" id="WP_170945445.1">
    <property type="nucleotide sequence ID" value="NZ_AP020326.1"/>
</dbReference>
<dbReference type="GO" id="GO:0008610">
    <property type="term" value="P:lipid biosynthetic process"/>
    <property type="evidence" value="ECO:0007669"/>
    <property type="project" value="UniProtKB-ARBA"/>
</dbReference>
<organism evidence="2 3">
    <name type="scientific">Mycobacterium avium subsp. hominissuis</name>
    <dbReference type="NCBI Taxonomy" id="439334"/>
    <lineage>
        <taxon>Bacteria</taxon>
        <taxon>Bacillati</taxon>
        <taxon>Actinomycetota</taxon>
        <taxon>Actinomycetes</taxon>
        <taxon>Mycobacteriales</taxon>
        <taxon>Mycobacteriaceae</taxon>
        <taxon>Mycobacterium</taxon>
        <taxon>Mycobacterium avium complex (MAC)</taxon>
    </lineage>
</organism>
<evidence type="ECO:0000313" key="3">
    <source>
        <dbReference type="Proteomes" id="UP000327362"/>
    </source>
</evidence>
<dbReference type="AlphaFoldDB" id="A0AAI8SMU0"/>
<name>A0AAI8SMU0_MYCAV</name>
<proteinExistence type="predicted"/>
<keyword evidence="2" id="KW-0808">Transferase</keyword>
<dbReference type="Gene3D" id="3.30.559.30">
    <property type="entry name" value="Nonribosomal peptide synthetase, condensation domain"/>
    <property type="match status" value="1"/>
</dbReference>
<dbReference type="Proteomes" id="UP000327362">
    <property type="component" value="Chromosome"/>
</dbReference>
<sequence length="505" mass="55152">MVTFGTVHNWDPGTGSVISWHATPAAREKARQAPISDVPASYQQLHHLRRFSEHAARGLDMARLNIGVWDISGVCDVAAMTEAINAHLRRHDTYHSWFEHRTDGRIVRHTFADPADIEFAALQRGEMTPTELRAHILATPNPLRWDCFTFGLVQHPDHFTFYMSADHLVIDGMSVGVIFLEIHLTYAALVSGGRPLPLPEPASYHDYCRRQHQHTEALTLQSPQVRAWIRFAQDNGGTLPSFPLPLGDPSVPCGSGVVVAPLMDESQTERFDATCTKAGARFSGGVFACAAFAEYELTGAETYCAITPYDHRSTPAEFVTPGWFASFIPVTVPVAGASFGDAVIAAQASFDSAIGLADVPFDRVLELSSFRGRISKPTGDVHMLSFADARGIPFSGQWDGLNAGIYGDGRSSDQVLMWVNRFDTETTLTVAFPQNPVARDSVERYIRAVRAMCLRVVEHGAAAVPNRRRVVAAVNASAARSTANAADRTDRRLQGAGFGANPVLR</sequence>
<protein>
    <submittedName>
        <fullName evidence="2">Trehalose-2-sulfate acyltransferase papA2</fullName>
    </submittedName>
</protein>